<keyword evidence="3" id="KW-0515">Mutator protein</keyword>
<evidence type="ECO:0000313" key="18">
    <source>
        <dbReference type="EMBL" id="EFI33112.1"/>
    </source>
</evidence>
<dbReference type="GO" id="GO:0046872">
    <property type="term" value="F:metal ion binding"/>
    <property type="evidence" value="ECO:0007669"/>
    <property type="project" value="UniProtKB-KW"/>
</dbReference>
<name>D6SU21_9BACT</name>
<evidence type="ECO:0000256" key="12">
    <source>
        <dbReference type="ARBA" id="ARBA00038905"/>
    </source>
</evidence>
<dbReference type="GO" id="GO:0006281">
    <property type="term" value="P:DNA repair"/>
    <property type="evidence" value="ECO:0007669"/>
    <property type="project" value="UniProtKB-KW"/>
</dbReference>
<dbReference type="GO" id="GO:0044716">
    <property type="term" value="F:8-oxo-GDP phosphatase activity"/>
    <property type="evidence" value="ECO:0007669"/>
    <property type="project" value="TreeGrafter"/>
</dbReference>
<evidence type="ECO:0000256" key="5">
    <source>
        <dbReference type="ARBA" id="ARBA00022723"/>
    </source>
</evidence>
<protein>
    <recommendedName>
        <fullName evidence="13">8-oxo-dGTP diphosphatase</fullName>
        <ecNumber evidence="12">3.6.1.55</ecNumber>
    </recommendedName>
    <alternativeName>
        <fullName evidence="16">7,8-dihydro-8-oxoguanine-triphosphatase</fullName>
    </alternativeName>
    <alternativeName>
        <fullName evidence="15">Mutator protein MutT</fullName>
    </alternativeName>
    <alternativeName>
        <fullName evidence="14">dGTP pyrophosphohydrolase</fullName>
    </alternativeName>
</protein>
<evidence type="ECO:0000256" key="1">
    <source>
        <dbReference type="ARBA" id="ARBA00001946"/>
    </source>
</evidence>
<keyword evidence="4" id="KW-0235">DNA replication</keyword>
<accession>D6SU21</accession>
<sequence length="133" mass="14777">MPHIHVTCAIIERNGLVLAARRSALMQLPLKWEFPGGKIRAGEDPGECLKREIREELALEIDIAGELSPATHHYPDFIVTLYPFICKAKTSGFKLAEHAEAAWFPPGELTGLDWAEADLPVLDAYLATLERKS</sequence>
<dbReference type="GO" id="GO:0035539">
    <property type="term" value="F:8-oxo-7,8-dihydrodeoxyguanosine triphosphate pyrophosphatase activity"/>
    <property type="evidence" value="ECO:0007669"/>
    <property type="project" value="UniProtKB-EC"/>
</dbReference>
<dbReference type="PRINTS" id="PR00502">
    <property type="entry name" value="NUDIXFAMILY"/>
</dbReference>
<dbReference type="AlphaFoldDB" id="D6SU21"/>
<evidence type="ECO:0000256" key="10">
    <source>
        <dbReference type="ARBA" id="ARBA00035861"/>
    </source>
</evidence>
<evidence type="ECO:0000256" key="3">
    <source>
        <dbReference type="ARBA" id="ARBA00022457"/>
    </source>
</evidence>
<evidence type="ECO:0000259" key="17">
    <source>
        <dbReference type="PROSITE" id="PS51462"/>
    </source>
</evidence>
<reference evidence="18" key="1">
    <citation type="submission" date="2010-05" db="EMBL/GenBank/DDBJ databases">
        <title>The draft genome of Desulfonatronospira thiodismutans ASO3-1.</title>
        <authorList>
            <consortium name="US DOE Joint Genome Institute (JGI-PGF)"/>
            <person name="Lucas S."/>
            <person name="Copeland A."/>
            <person name="Lapidus A."/>
            <person name="Cheng J.-F."/>
            <person name="Bruce D."/>
            <person name="Goodwin L."/>
            <person name="Pitluck S."/>
            <person name="Chertkov O."/>
            <person name="Brettin T."/>
            <person name="Detter J.C."/>
            <person name="Han C."/>
            <person name="Land M.L."/>
            <person name="Hauser L."/>
            <person name="Kyrpides N."/>
            <person name="Mikhailova N."/>
            <person name="Muyzer G."/>
            <person name="Woyke T."/>
        </authorList>
    </citation>
    <scope>NUCLEOTIDE SEQUENCE [LARGE SCALE GENOMIC DNA]</scope>
    <source>
        <strain evidence="18">ASO3-1</strain>
    </source>
</reference>
<organism evidence="18 19">
    <name type="scientific">Desulfonatronospira thiodismutans ASO3-1</name>
    <dbReference type="NCBI Taxonomy" id="555779"/>
    <lineage>
        <taxon>Bacteria</taxon>
        <taxon>Pseudomonadati</taxon>
        <taxon>Thermodesulfobacteriota</taxon>
        <taxon>Desulfovibrionia</taxon>
        <taxon>Desulfovibrionales</taxon>
        <taxon>Desulfonatronovibrionaceae</taxon>
        <taxon>Desulfonatronospira</taxon>
    </lineage>
</organism>
<evidence type="ECO:0000256" key="4">
    <source>
        <dbReference type="ARBA" id="ARBA00022705"/>
    </source>
</evidence>
<dbReference type="EC" id="3.6.1.55" evidence="12"/>
<dbReference type="SUPFAM" id="SSF55811">
    <property type="entry name" value="Nudix"/>
    <property type="match status" value="1"/>
</dbReference>
<dbReference type="PROSITE" id="PS51462">
    <property type="entry name" value="NUDIX"/>
    <property type="match status" value="1"/>
</dbReference>
<dbReference type="PANTHER" id="PTHR47707">
    <property type="entry name" value="8-OXO-DGTP DIPHOSPHATASE"/>
    <property type="match status" value="1"/>
</dbReference>
<evidence type="ECO:0000256" key="9">
    <source>
        <dbReference type="ARBA" id="ARBA00023204"/>
    </source>
</evidence>
<comment type="similarity">
    <text evidence="2">Belongs to the Nudix hydrolase family.</text>
</comment>
<comment type="cofactor">
    <cofactor evidence="1">
        <name>Mg(2+)</name>
        <dbReference type="ChEBI" id="CHEBI:18420"/>
    </cofactor>
</comment>
<dbReference type="InterPro" id="IPR000086">
    <property type="entry name" value="NUDIX_hydrolase_dom"/>
</dbReference>
<evidence type="ECO:0000256" key="14">
    <source>
        <dbReference type="ARBA" id="ARBA00041592"/>
    </source>
</evidence>
<dbReference type="Gene3D" id="3.90.79.10">
    <property type="entry name" value="Nucleoside Triphosphate Pyrophosphohydrolase"/>
    <property type="match status" value="1"/>
</dbReference>
<comment type="catalytic activity">
    <reaction evidence="10">
        <text>8-oxo-dGTP + H2O = 8-oxo-dGMP + diphosphate + H(+)</text>
        <dbReference type="Rhea" id="RHEA:31575"/>
        <dbReference type="ChEBI" id="CHEBI:15377"/>
        <dbReference type="ChEBI" id="CHEBI:15378"/>
        <dbReference type="ChEBI" id="CHEBI:33019"/>
        <dbReference type="ChEBI" id="CHEBI:63224"/>
        <dbReference type="ChEBI" id="CHEBI:77896"/>
        <dbReference type="EC" id="3.6.1.55"/>
    </reaction>
</comment>
<evidence type="ECO:0000256" key="16">
    <source>
        <dbReference type="ARBA" id="ARBA00042798"/>
    </source>
</evidence>
<keyword evidence="9" id="KW-0234">DNA repair</keyword>
<dbReference type="InterPro" id="IPR020476">
    <property type="entry name" value="Nudix_hydrolase"/>
</dbReference>
<evidence type="ECO:0000256" key="2">
    <source>
        <dbReference type="ARBA" id="ARBA00005582"/>
    </source>
</evidence>
<dbReference type="CDD" id="cd03425">
    <property type="entry name" value="NUDIX_MutT_NudA_like"/>
    <property type="match status" value="1"/>
</dbReference>
<evidence type="ECO:0000256" key="8">
    <source>
        <dbReference type="ARBA" id="ARBA00022842"/>
    </source>
</evidence>
<dbReference type="RefSeq" id="WP_008871804.1">
    <property type="nucleotide sequence ID" value="NZ_ACJN02000004.1"/>
</dbReference>
<evidence type="ECO:0000256" key="13">
    <source>
        <dbReference type="ARBA" id="ARBA00040794"/>
    </source>
</evidence>
<keyword evidence="5" id="KW-0479">Metal-binding</keyword>
<evidence type="ECO:0000256" key="6">
    <source>
        <dbReference type="ARBA" id="ARBA00022763"/>
    </source>
</evidence>
<evidence type="ECO:0000313" key="19">
    <source>
        <dbReference type="Proteomes" id="UP000005496"/>
    </source>
</evidence>
<evidence type="ECO:0000256" key="15">
    <source>
        <dbReference type="ARBA" id="ARBA00041979"/>
    </source>
</evidence>
<dbReference type="GO" id="GO:0044715">
    <property type="term" value="F:8-oxo-dGDP phosphatase activity"/>
    <property type="evidence" value="ECO:0007669"/>
    <property type="project" value="TreeGrafter"/>
</dbReference>
<dbReference type="InterPro" id="IPR015797">
    <property type="entry name" value="NUDIX_hydrolase-like_dom_sf"/>
</dbReference>
<dbReference type="GO" id="GO:0006260">
    <property type="term" value="P:DNA replication"/>
    <property type="evidence" value="ECO:0007669"/>
    <property type="project" value="UniProtKB-KW"/>
</dbReference>
<dbReference type="InterPro" id="IPR047127">
    <property type="entry name" value="MutT-like"/>
</dbReference>
<feature type="domain" description="Nudix hydrolase" evidence="17">
    <location>
        <begin position="1"/>
        <end position="126"/>
    </location>
</feature>
<dbReference type="Proteomes" id="UP000005496">
    <property type="component" value="Unassembled WGS sequence"/>
</dbReference>
<proteinExistence type="inferred from homology"/>
<dbReference type="OrthoDB" id="9810648at2"/>
<dbReference type="EMBL" id="ACJN02000004">
    <property type="protein sequence ID" value="EFI33112.1"/>
    <property type="molecule type" value="Genomic_DNA"/>
</dbReference>
<dbReference type="Pfam" id="PF00293">
    <property type="entry name" value="NUDIX"/>
    <property type="match status" value="1"/>
</dbReference>
<comment type="caution">
    <text evidence="18">The sequence shown here is derived from an EMBL/GenBank/DDBJ whole genome shotgun (WGS) entry which is preliminary data.</text>
</comment>
<keyword evidence="19" id="KW-1185">Reference proteome</keyword>
<gene>
    <name evidence="18" type="ORF">Dthio_PD0427</name>
</gene>
<dbReference type="eggNOG" id="COG0494">
    <property type="taxonomic scope" value="Bacteria"/>
</dbReference>
<keyword evidence="7 18" id="KW-0378">Hydrolase</keyword>
<keyword evidence="6" id="KW-0227">DNA damage</keyword>
<comment type="catalytic activity">
    <reaction evidence="11">
        <text>8-oxo-GTP + H2O = 8-oxo-GMP + diphosphate + H(+)</text>
        <dbReference type="Rhea" id="RHEA:67616"/>
        <dbReference type="ChEBI" id="CHEBI:15377"/>
        <dbReference type="ChEBI" id="CHEBI:15378"/>
        <dbReference type="ChEBI" id="CHEBI:33019"/>
        <dbReference type="ChEBI" id="CHEBI:143553"/>
        <dbReference type="ChEBI" id="CHEBI:145694"/>
    </reaction>
</comment>
<evidence type="ECO:0000256" key="7">
    <source>
        <dbReference type="ARBA" id="ARBA00022801"/>
    </source>
</evidence>
<dbReference type="PANTHER" id="PTHR47707:SF1">
    <property type="entry name" value="NUDIX HYDROLASE FAMILY PROTEIN"/>
    <property type="match status" value="1"/>
</dbReference>
<dbReference type="GO" id="GO:0008413">
    <property type="term" value="F:8-oxo-7,8-dihydroguanosine triphosphate pyrophosphatase activity"/>
    <property type="evidence" value="ECO:0007669"/>
    <property type="project" value="TreeGrafter"/>
</dbReference>
<keyword evidence="8" id="KW-0460">Magnesium</keyword>
<evidence type="ECO:0000256" key="11">
    <source>
        <dbReference type="ARBA" id="ARBA00036904"/>
    </source>
</evidence>